<accession>A0A6J6WXV4</accession>
<dbReference type="Gene3D" id="3.90.1200.10">
    <property type="match status" value="1"/>
</dbReference>
<name>A0A6J6WXV4_9ZZZZ</name>
<dbReference type="InterPro" id="IPR004119">
    <property type="entry name" value="EcKL"/>
</dbReference>
<feature type="domain" description="CHK kinase-like" evidence="1">
    <location>
        <begin position="110"/>
        <end position="285"/>
    </location>
</feature>
<dbReference type="SUPFAM" id="SSF56112">
    <property type="entry name" value="Protein kinase-like (PK-like)"/>
    <property type="match status" value="1"/>
</dbReference>
<evidence type="ECO:0000313" key="2">
    <source>
        <dbReference type="EMBL" id="CAB4787668.1"/>
    </source>
</evidence>
<gene>
    <name evidence="2" type="ORF">UFOPK2958_00930</name>
</gene>
<evidence type="ECO:0000259" key="1">
    <source>
        <dbReference type="SMART" id="SM00587"/>
    </source>
</evidence>
<protein>
    <submittedName>
        <fullName evidence="2">Unannotated protein</fullName>
    </submittedName>
</protein>
<dbReference type="SMART" id="SM00587">
    <property type="entry name" value="CHK"/>
    <property type="match status" value="1"/>
</dbReference>
<dbReference type="InterPro" id="IPR011009">
    <property type="entry name" value="Kinase-like_dom_sf"/>
</dbReference>
<dbReference type="PANTHER" id="PTHR11012:SF30">
    <property type="entry name" value="PROTEIN KINASE-LIKE DOMAIN-CONTAINING"/>
    <property type="match status" value="1"/>
</dbReference>
<proteinExistence type="predicted"/>
<dbReference type="PANTHER" id="PTHR11012">
    <property type="entry name" value="PROTEIN KINASE-LIKE DOMAIN-CONTAINING"/>
    <property type="match status" value="1"/>
</dbReference>
<dbReference type="Pfam" id="PF02958">
    <property type="entry name" value="EcKL"/>
    <property type="match status" value="1"/>
</dbReference>
<dbReference type="InterPro" id="IPR015897">
    <property type="entry name" value="CHK_kinase-like"/>
</dbReference>
<dbReference type="AlphaFoldDB" id="A0A6J6WXV4"/>
<sequence length="352" mass="38535">MSSFPTFEELSADFIADVLGAPRGLTLRTSPIGAGQVARCLRVELLDGDQLVASAIAKGPSDDEVSRSTAAAQRLYLRETSFYEQLAPGIGTPTPTCHFVARNEHDEFLLILEDMTPTAPVDQFGGLTHQQAKLGLSALAELHGPTRSMTSLHEADWLGGTSAALAPLYQAVLPGLFQAFLERYDAVLSDEIRDVVTQLGARLSDFSGYKSPYACVVHGDFRTDNLLFDGQGGSVPIAVVDWQTVAVNSPLLDVAYFITTSLDDESCRRDEHELLDFYLGEMSRLGAPIDRIDAQREFARYTLQPVVMLVSAAVIVERTERGDRMFLEMIRRACVACTRWGAFSELDRHAAA</sequence>
<dbReference type="EMBL" id="CAFAAB010000104">
    <property type="protein sequence ID" value="CAB4787668.1"/>
    <property type="molecule type" value="Genomic_DNA"/>
</dbReference>
<organism evidence="2">
    <name type="scientific">freshwater metagenome</name>
    <dbReference type="NCBI Taxonomy" id="449393"/>
    <lineage>
        <taxon>unclassified sequences</taxon>
        <taxon>metagenomes</taxon>
        <taxon>ecological metagenomes</taxon>
    </lineage>
</organism>
<reference evidence="2" key="1">
    <citation type="submission" date="2020-05" db="EMBL/GenBank/DDBJ databases">
        <authorList>
            <person name="Chiriac C."/>
            <person name="Salcher M."/>
            <person name="Ghai R."/>
            <person name="Kavagutti S V."/>
        </authorList>
    </citation>
    <scope>NUCLEOTIDE SEQUENCE</scope>
</reference>